<evidence type="ECO:0000256" key="5">
    <source>
        <dbReference type="ARBA" id="ARBA00023002"/>
    </source>
</evidence>
<dbReference type="InterPro" id="IPR036396">
    <property type="entry name" value="Cyt_P450_sf"/>
</dbReference>
<evidence type="ECO:0008006" key="10">
    <source>
        <dbReference type="Google" id="ProtNLM"/>
    </source>
</evidence>
<comment type="caution">
    <text evidence="8">The sequence shown here is derived from an EMBL/GenBank/DDBJ whole genome shotgun (WGS) entry which is preliminary data.</text>
</comment>
<proteinExistence type="inferred from homology"/>
<gene>
    <name evidence="8" type="ORF">BJX67DRAFT_368509</name>
</gene>
<dbReference type="PANTHER" id="PTHR24305:SF166">
    <property type="entry name" value="CYTOCHROME P450 12A4, MITOCHONDRIAL-RELATED"/>
    <property type="match status" value="1"/>
</dbReference>
<dbReference type="PRINTS" id="PR00465">
    <property type="entry name" value="EP450IV"/>
</dbReference>
<dbReference type="InterPro" id="IPR001128">
    <property type="entry name" value="Cyt_P450"/>
</dbReference>
<accession>A0ABR4L620</accession>
<evidence type="ECO:0000256" key="6">
    <source>
        <dbReference type="ARBA" id="ARBA00023004"/>
    </source>
</evidence>
<evidence type="ECO:0000313" key="8">
    <source>
        <dbReference type="EMBL" id="KAL2859926.1"/>
    </source>
</evidence>
<evidence type="ECO:0000256" key="2">
    <source>
        <dbReference type="ARBA" id="ARBA00010617"/>
    </source>
</evidence>
<comment type="similarity">
    <text evidence="2 7">Belongs to the cytochrome P450 family.</text>
</comment>
<dbReference type="SUPFAM" id="SSF48264">
    <property type="entry name" value="Cytochrome P450"/>
    <property type="match status" value="1"/>
</dbReference>
<name>A0ABR4L620_9EURO</name>
<keyword evidence="9" id="KW-1185">Reference proteome</keyword>
<sequence>MSAYFQHSDARIFPQPTEFIPERGLEDVTEEMKNNYVPFSRGSRYCLGMNLSYCELSHVLAALFRPGGPDFDLYKTDESDVRPVHDFPFSLPKLESGGCEGDISLSRAVTKLLSLRY</sequence>
<dbReference type="Proteomes" id="UP001610432">
    <property type="component" value="Unassembled WGS sequence"/>
</dbReference>
<dbReference type="GeneID" id="98145706"/>
<dbReference type="EMBL" id="JBFXLQ010000094">
    <property type="protein sequence ID" value="KAL2859926.1"/>
    <property type="molecule type" value="Genomic_DNA"/>
</dbReference>
<organism evidence="8 9">
    <name type="scientific">Aspergillus lucknowensis</name>
    <dbReference type="NCBI Taxonomy" id="176173"/>
    <lineage>
        <taxon>Eukaryota</taxon>
        <taxon>Fungi</taxon>
        <taxon>Dikarya</taxon>
        <taxon>Ascomycota</taxon>
        <taxon>Pezizomycotina</taxon>
        <taxon>Eurotiomycetes</taxon>
        <taxon>Eurotiomycetidae</taxon>
        <taxon>Eurotiales</taxon>
        <taxon>Aspergillaceae</taxon>
        <taxon>Aspergillus</taxon>
        <taxon>Aspergillus subgen. Nidulantes</taxon>
    </lineage>
</organism>
<comment type="cofactor">
    <cofactor evidence="1">
        <name>heme</name>
        <dbReference type="ChEBI" id="CHEBI:30413"/>
    </cofactor>
</comment>
<keyword evidence="4 7" id="KW-0479">Metal-binding</keyword>
<dbReference type="Pfam" id="PF00067">
    <property type="entry name" value="p450"/>
    <property type="match status" value="1"/>
</dbReference>
<evidence type="ECO:0000256" key="3">
    <source>
        <dbReference type="ARBA" id="ARBA00022617"/>
    </source>
</evidence>
<keyword evidence="6 7" id="KW-0408">Iron</keyword>
<dbReference type="InterPro" id="IPR002403">
    <property type="entry name" value="Cyt_P450_E_grp-IV"/>
</dbReference>
<keyword evidence="3 7" id="KW-0349">Heme</keyword>
<dbReference type="InterPro" id="IPR050121">
    <property type="entry name" value="Cytochrome_P450_monoxygenase"/>
</dbReference>
<dbReference type="RefSeq" id="XP_070880482.1">
    <property type="nucleotide sequence ID" value="XM_071030634.1"/>
</dbReference>
<evidence type="ECO:0000256" key="1">
    <source>
        <dbReference type="ARBA" id="ARBA00001971"/>
    </source>
</evidence>
<protein>
    <recommendedName>
        <fullName evidence="10">Cytochrome P450</fullName>
    </recommendedName>
</protein>
<dbReference type="InterPro" id="IPR017972">
    <property type="entry name" value="Cyt_P450_CS"/>
</dbReference>
<reference evidence="8 9" key="1">
    <citation type="submission" date="2024-07" db="EMBL/GenBank/DDBJ databases">
        <title>Section-level genome sequencing and comparative genomics of Aspergillus sections Usti and Cavernicolus.</title>
        <authorList>
            <consortium name="Lawrence Berkeley National Laboratory"/>
            <person name="Nybo J.L."/>
            <person name="Vesth T.C."/>
            <person name="Theobald S."/>
            <person name="Frisvad J.C."/>
            <person name="Larsen T.O."/>
            <person name="Kjaerboelling I."/>
            <person name="Rothschild-Mancinelli K."/>
            <person name="Lyhne E.K."/>
            <person name="Kogle M.E."/>
            <person name="Barry K."/>
            <person name="Clum A."/>
            <person name="Na H."/>
            <person name="Ledsgaard L."/>
            <person name="Lin J."/>
            <person name="Lipzen A."/>
            <person name="Kuo A."/>
            <person name="Riley R."/>
            <person name="Mondo S."/>
            <person name="Labutti K."/>
            <person name="Haridas S."/>
            <person name="Pangalinan J."/>
            <person name="Salamov A.A."/>
            <person name="Simmons B.A."/>
            <person name="Magnuson J.K."/>
            <person name="Chen J."/>
            <person name="Drula E."/>
            <person name="Henrissat B."/>
            <person name="Wiebenga A."/>
            <person name="Lubbers R.J."/>
            <person name="Gomes A.C."/>
            <person name="Macurrencykelacurrency M.R."/>
            <person name="Stajich J."/>
            <person name="Grigoriev I.V."/>
            <person name="Mortensen U.H."/>
            <person name="De Vries R.P."/>
            <person name="Baker S.E."/>
            <person name="Andersen M.R."/>
        </authorList>
    </citation>
    <scope>NUCLEOTIDE SEQUENCE [LARGE SCALE GENOMIC DNA]</scope>
    <source>
        <strain evidence="8 9">CBS 449.75</strain>
    </source>
</reference>
<keyword evidence="5 7" id="KW-0560">Oxidoreductase</keyword>
<dbReference type="PANTHER" id="PTHR24305">
    <property type="entry name" value="CYTOCHROME P450"/>
    <property type="match status" value="1"/>
</dbReference>
<evidence type="ECO:0000313" key="9">
    <source>
        <dbReference type="Proteomes" id="UP001610432"/>
    </source>
</evidence>
<dbReference type="Gene3D" id="1.10.630.10">
    <property type="entry name" value="Cytochrome P450"/>
    <property type="match status" value="1"/>
</dbReference>
<keyword evidence="7" id="KW-0503">Monooxygenase</keyword>
<dbReference type="PROSITE" id="PS00086">
    <property type="entry name" value="CYTOCHROME_P450"/>
    <property type="match status" value="1"/>
</dbReference>
<evidence type="ECO:0000256" key="7">
    <source>
        <dbReference type="RuleBase" id="RU000461"/>
    </source>
</evidence>
<evidence type="ECO:0000256" key="4">
    <source>
        <dbReference type="ARBA" id="ARBA00022723"/>
    </source>
</evidence>